<reference evidence="1" key="1">
    <citation type="submission" date="2021-03" db="EMBL/GenBank/DDBJ databases">
        <authorList>
            <person name="Lu T."/>
            <person name="Wang Q."/>
            <person name="Han X."/>
        </authorList>
    </citation>
    <scope>NUCLEOTIDE SEQUENCE</scope>
    <source>
        <strain evidence="1">WQ 2009</strain>
    </source>
</reference>
<dbReference type="InterPro" id="IPR038636">
    <property type="entry name" value="Wzi_sf"/>
</dbReference>
<organism evidence="1 2">
    <name type="scientific">Rhinopithecimicrobium faecis</name>
    <dbReference type="NCBI Taxonomy" id="2820698"/>
    <lineage>
        <taxon>Bacteria</taxon>
        <taxon>Pseudomonadati</taxon>
        <taxon>Bacteroidota</taxon>
        <taxon>Sphingobacteriia</taxon>
        <taxon>Sphingobacteriales</taxon>
        <taxon>Sphingobacteriaceae</taxon>
        <taxon>Rhinopithecimicrobium</taxon>
    </lineage>
</organism>
<evidence type="ECO:0000313" key="2">
    <source>
        <dbReference type="Proteomes" id="UP000679691"/>
    </source>
</evidence>
<keyword evidence="2" id="KW-1185">Reference proteome</keyword>
<proteinExistence type="predicted"/>
<gene>
    <name evidence="1" type="ORF">J5U18_10540</name>
</gene>
<dbReference type="AlphaFoldDB" id="A0A8T4HH66"/>
<dbReference type="EMBL" id="JAGKSB010000012">
    <property type="protein sequence ID" value="MBP3943991.1"/>
    <property type="molecule type" value="Genomic_DNA"/>
</dbReference>
<evidence type="ECO:0000313" key="1">
    <source>
        <dbReference type="EMBL" id="MBP3943991.1"/>
    </source>
</evidence>
<name>A0A8T4HH66_9SPHI</name>
<dbReference type="Proteomes" id="UP000679691">
    <property type="component" value="Unassembled WGS sequence"/>
</dbReference>
<accession>A0A8T4HH66</accession>
<dbReference type="Gene3D" id="2.40.160.130">
    <property type="entry name" value="Capsule assembly protein Wzi"/>
    <property type="match status" value="1"/>
</dbReference>
<sequence length="541" mass="61484">MIVNSLTLSAALVVGVQKVNAQIHNQYYSYQLYQKLNDVVYSPETRVFTSSKPFIFEGPLKDKLDSIQNIGQVASNNWVARKVFNEHLIDVKKDDYTFYGDFLPDFVIGKDLMGDKRKTWTNTRGFQVGGTIGDKFSFYSSAYENQAVFPTYMDDYINDKGVIPGQGNTKMQANNTKDWMYATGGVTYAFSKYFRATLAYDKNFIGDGYRSMLLSDFSSQYTHLKLQGSVGNVQYTSMWGYMNDPTNPRVDVNGNTARYGDGHKWGAFQYVDYNATNRLSVGFFQSIIWSNADAAGKRGFDYNYLNPFIFLRPIESNNSSSPDKMFLGLNAKYKVLKNATIYSQFLLGEFSGKDFFKGTGYAHNKWGAQIGFRGFDAFGVKKLNYLFEYNLARPYTYAHFTPESNYSNNAEPLAHPSGANFREILGIVNYSWNRFDFSVQGNYNENGLDLADGSNMGGNIFNSYRTIPNFYGNTIGQGISNQIYYADARVAYVLNPKYNLRVELGYTQRYQKIGSAIPETKKSGVINFGLRSTFRTFYNDF</sequence>
<comment type="caution">
    <text evidence="1">The sequence shown here is derived from an EMBL/GenBank/DDBJ whole genome shotgun (WGS) entry which is preliminary data.</text>
</comment>
<protein>
    <submittedName>
        <fullName evidence="1">Gliding motility protein RemB</fullName>
    </submittedName>
</protein>